<dbReference type="Pfam" id="PF01849">
    <property type="entry name" value="NAC"/>
    <property type="match status" value="1"/>
</dbReference>
<name>E4X2J9_OIKDI</name>
<accession>E4X2J9</accession>
<dbReference type="InParanoid" id="E4X2J9"/>
<dbReference type="SMART" id="SM01407">
    <property type="entry name" value="NAC"/>
    <property type="match status" value="1"/>
</dbReference>
<dbReference type="CDD" id="cd22054">
    <property type="entry name" value="NAC_NACA"/>
    <property type="match status" value="1"/>
</dbReference>
<feature type="domain" description="NAC-A/B" evidence="2">
    <location>
        <begin position="111"/>
        <end position="174"/>
    </location>
</feature>
<sequence length="254" mass="27579">MISVEYSDDESEYVDTSGAVDPFDFINCDSDEGAQDVDEEEAAPAIALTPKGTPSYADAVRSRPTSECVPNEPEPEDPVVEDIEVETVEEPVQATPAFQAEAVPEGDSKSSRAERKVKKALQKLGLQQVEGINRVVLRKDKSLLFVVPSPEVFRKGDSWVVLGEARVEDTKQRAREMAAQKMAESAQQAQAAKAAAPQTIDEEEEEAEDVDTSGIEEKDIELVVAQAGCSRAKAVAALRKNDNDIVNSIMELTI</sequence>
<dbReference type="InterPro" id="IPR002715">
    <property type="entry name" value="Nas_poly-pep-assoc_cplx_dom"/>
</dbReference>
<dbReference type="PANTHER" id="PTHR21713">
    <property type="entry name" value="NASCENT POLYPEPTIDE ASSOCIATED COMPLEX ALPHA SUBUNIT-RELATED"/>
    <property type="match status" value="1"/>
</dbReference>
<dbReference type="EMBL" id="FN653023">
    <property type="protein sequence ID" value="CBY17852.1"/>
    <property type="molecule type" value="Genomic_DNA"/>
</dbReference>
<dbReference type="Proteomes" id="UP000001307">
    <property type="component" value="Unassembled WGS sequence"/>
</dbReference>
<feature type="region of interest" description="Disordered" evidence="1">
    <location>
        <begin position="91"/>
        <end position="116"/>
    </location>
</feature>
<dbReference type="AlphaFoldDB" id="E4X2J9"/>
<dbReference type="PROSITE" id="PS51151">
    <property type="entry name" value="NAC_AB"/>
    <property type="match status" value="1"/>
</dbReference>
<organism evidence="3">
    <name type="scientific">Oikopleura dioica</name>
    <name type="common">Tunicate</name>
    <dbReference type="NCBI Taxonomy" id="34765"/>
    <lineage>
        <taxon>Eukaryota</taxon>
        <taxon>Metazoa</taxon>
        <taxon>Chordata</taxon>
        <taxon>Tunicata</taxon>
        <taxon>Appendicularia</taxon>
        <taxon>Copelata</taxon>
        <taxon>Oikopleuridae</taxon>
        <taxon>Oikopleura</taxon>
    </lineage>
</organism>
<gene>
    <name evidence="3" type="ORF">GSOID_T00017474001</name>
</gene>
<dbReference type="CDD" id="cd14358">
    <property type="entry name" value="UBA_NAC_euk"/>
    <property type="match status" value="1"/>
</dbReference>
<protein>
    <recommendedName>
        <fullName evidence="2">NAC-A/B domain-containing protein</fullName>
    </recommendedName>
</protein>
<feature type="region of interest" description="Disordered" evidence="1">
    <location>
        <begin position="49"/>
        <end position="79"/>
    </location>
</feature>
<feature type="compositionally biased region" description="Acidic residues" evidence="1">
    <location>
        <begin position="1"/>
        <end position="13"/>
    </location>
</feature>
<feature type="compositionally biased region" description="Low complexity" evidence="1">
    <location>
        <begin position="179"/>
        <end position="196"/>
    </location>
</feature>
<evidence type="ECO:0000313" key="3">
    <source>
        <dbReference type="EMBL" id="CBY17852.1"/>
    </source>
</evidence>
<dbReference type="InterPro" id="IPR044034">
    <property type="entry name" value="NAC-like_UBA"/>
</dbReference>
<dbReference type="Gene3D" id="2.20.70.30">
    <property type="entry name" value="Nascent polypeptide-associated complex domain"/>
    <property type="match status" value="1"/>
</dbReference>
<reference evidence="3" key="1">
    <citation type="journal article" date="2010" name="Science">
        <title>Plasticity of animal genome architecture unmasked by rapid evolution of a pelagic tunicate.</title>
        <authorList>
            <person name="Denoeud F."/>
            <person name="Henriet S."/>
            <person name="Mungpakdee S."/>
            <person name="Aury J.M."/>
            <person name="Da Silva C."/>
            <person name="Brinkmann H."/>
            <person name="Mikhaleva J."/>
            <person name="Olsen L.C."/>
            <person name="Jubin C."/>
            <person name="Canestro C."/>
            <person name="Bouquet J.M."/>
            <person name="Danks G."/>
            <person name="Poulain J."/>
            <person name="Campsteijn C."/>
            <person name="Adamski M."/>
            <person name="Cross I."/>
            <person name="Yadetie F."/>
            <person name="Muffato M."/>
            <person name="Louis A."/>
            <person name="Butcher S."/>
            <person name="Tsagkogeorga G."/>
            <person name="Konrad A."/>
            <person name="Singh S."/>
            <person name="Jensen M.F."/>
            <person name="Cong E.H."/>
            <person name="Eikeseth-Otteraa H."/>
            <person name="Noel B."/>
            <person name="Anthouard V."/>
            <person name="Porcel B.M."/>
            <person name="Kachouri-Lafond R."/>
            <person name="Nishino A."/>
            <person name="Ugolini M."/>
            <person name="Chourrout P."/>
            <person name="Nishida H."/>
            <person name="Aasland R."/>
            <person name="Huzurbazar S."/>
            <person name="Westhof E."/>
            <person name="Delsuc F."/>
            <person name="Lehrach H."/>
            <person name="Reinhardt R."/>
            <person name="Weissenbach J."/>
            <person name="Roy S.W."/>
            <person name="Artiguenave F."/>
            <person name="Postlethwait J.H."/>
            <person name="Manak J.R."/>
            <person name="Thompson E.M."/>
            <person name="Jaillon O."/>
            <person name="Du Pasquier L."/>
            <person name="Boudinot P."/>
            <person name="Liberles D.A."/>
            <person name="Volff J.N."/>
            <person name="Philippe H."/>
            <person name="Lenhard B."/>
            <person name="Roest Crollius H."/>
            <person name="Wincker P."/>
            <person name="Chourrout D."/>
        </authorList>
    </citation>
    <scope>NUCLEOTIDE SEQUENCE [LARGE SCALE GENOMIC DNA]</scope>
</reference>
<dbReference type="InterPro" id="IPR016641">
    <property type="entry name" value="EGD2/NACA0like"/>
</dbReference>
<proteinExistence type="predicted"/>
<keyword evidence="4" id="KW-1185">Reference proteome</keyword>
<feature type="compositionally biased region" description="Acidic residues" evidence="1">
    <location>
        <begin position="200"/>
        <end position="211"/>
    </location>
</feature>
<dbReference type="InterPro" id="IPR038187">
    <property type="entry name" value="NAC_A/B_dom_sf"/>
</dbReference>
<dbReference type="OrthoDB" id="3169036at2759"/>
<evidence type="ECO:0000313" key="4">
    <source>
        <dbReference type="Proteomes" id="UP000001307"/>
    </source>
</evidence>
<dbReference type="GO" id="GO:0005854">
    <property type="term" value="C:nascent polypeptide-associated complex"/>
    <property type="evidence" value="ECO:0007669"/>
    <property type="project" value="InterPro"/>
</dbReference>
<feature type="region of interest" description="Disordered" evidence="1">
    <location>
        <begin position="1"/>
        <end position="21"/>
    </location>
</feature>
<dbReference type="Gene3D" id="1.10.8.10">
    <property type="entry name" value="DNA helicase RuvA subunit, C-terminal domain"/>
    <property type="match status" value="1"/>
</dbReference>
<feature type="region of interest" description="Disordered" evidence="1">
    <location>
        <begin position="176"/>
        <end position="213"/>
    </location>
</feature>
<dbReference type="Pfam" id="PF19026">
    <property type="entry name" value="UBA_HYPK"/>
    <property type="match status" value="1"/>
</dbReference>
<evidence type="ECO:0000259" key="2">
    <source>
        <dbReference type="PROSITE" id="PS51151"/>
    </source>
</evidence>
<evidence type="ECO:0000256" key="1">
    <source>
        <dbReference type="SAM" id="MobiDB-lite"/>
    </source>
</evidence>